<keyword evidence="10" id="KW-1185">Reference proteome</keyword>
<comment type="caution">
    <text evidence="9">The sequence shown here is derived from an EMBL/GenBank/DDBJ whole genome shotgun (WGS) entry which is preliminary data.</text>
</comment>
<dbReference type="PROSITE" id="PS00108">
    <property type="entry name" value="PROTEIN_KINASE_ST"/>
    <property type="match status" value="1"/>
</dbReference>
<evidence type="ECO:0000256" key="4">
    <source>
        <dbReference type="ARBA" id="ARBA00022840"/>
    </source>
</evidence>
<sequence>MVRTSASGIATAISDAPEASRGGGIGADLVGSLLLGRYQVLERIGDGGMGAVYLAEHTTILKKFAIKVLSAQLSLREDHVDRFMREARSASMINHPNVVEITDFGKTPDGQPFFVMEYLHGKDLAQVLGDAGPLPWKRVRPVLLQVCSALQAAHDQGIVHRDIKPGNILLVKRGSAVDHVKVLDFGIAKVLSHDPEVKGLTQSGVVVGTPEYMSPEQGWGQSVDHRGDIYALGVLLFELLTSKIPFSGVTMMEVLNRHMFEVPDIRHPNIPEEVGAIILKAMQKDRTLRFQSMNEMAAAVEAVGTGASPVTVVDEEIKTPWGPVTARFNAVPTAQQRSWVWLSVLSAVVAVGAVVYAMVPIDSGLPPLAPVAAPVIVPPTPAPIVEPRPAAPETERVRFKIATPGVQAQILDAEDQGQLGVTNDDGGFEVRKSDEPRKLILRAAGHDDLVIEVVPNQDKSFERQLVAKVEPTPTPTPTPTPAPTPKSKPEKRPNKPQAEAKVEPQADEGDEEIKNPFKK</sequence>
<dbReference type="PROSITE" id="PS00107">
    <property type="entry name" value="PROTEIN_KINASE_ATP"/>
    <property type="match status" value="1"/>
</dbReference>
<evidence type="ECO:0000313" key="9">
    <source>
        <dbReference type="EMBL" id="MDC0717755.1"/>
    </source>
</evidence>
<dbReference type="InterPro" id="IPR008271">
    <property type="entry name" value="Ser/Thr_kinase_AS"/>
</dbReference>
<keyword evidence="3 9" id="KW-0418">Kinase</keyword>
<feature type="domain" description="Protein kinase" evidence="8">
    <location>
        <begin position="38"/>
        <end position="303"/>
    </location>
</feature>
<dbReference type="GO" id="GO:0016301">
    <property type="term" value="F:kinase activity"/>
    <property type="evidence" value="ECO:0007669"/>
    <property type="project" value="UniProtKB-KW"/>
</dbReference>
<dbReference type="InterPro" id="IPR017441">
    <property type="entry name" value="Protein_kinase_ATP_BS"/>
</dbReference>
<dbReference type="Gene3D" id="3.30.200.20">
    <property type="entry name" value="Phosphorylase Kinase, domain 1"/>
    <property type="match status" value="1"/>
</dbReference>
<dbReference type="PANTHER" id="PTHR43289">
    <property type="entry name" value="MITOGEN-ACTIVATED PROTEIN KINASE KINASE KINASE 20-RELATED"/>
    <property type="match status" value="1"/>
</dbReference>
<dbReference type="PROSITE" id="PS50011">
    <property type="entry name" value="PROTEIN_KINASE_DOM"/>
    <property type="match status" value="1"/>
</dbReference>
<keyword evidence="7" id="KW-1133">Transmembrane helix</keyword>
<gene>
    <name evidence="9" type="ORF">POL25_12685</name>
</gene>
<feature type="transmembrane region" description="Helical" evidence="7">
    <location>
        <begin position="339"/>
        <end position="359"/>
    </location>
</feature>
<dbReference type="InterPro" id="IPR000719">
    <property type="entry name" value="Prot_kinase_dom"/>
</dbReference>
<keyword evidence="7" id="KW-0472">Membrane</keyword>
<evidence type="ECO:0000313" key="10">
    <source>
        <dbReference type="Proteomes" id="UP001221686"/>
    </source>
</evidence>
<keyword evidence="1" id="KW-0808">Transferase</keyword>
<reference evidence="9 10" key="1">
    <citation type="submission" date="2022-11" db="EMBL/GenBank/DDBJ databases">
        <title>Minimal conservation of predation-associated metabolite biosynthetic gene clusters underscores biosynthetic potential of Myxococcota including descriptions for ten novel species: Archangium lansinium sp. nov., Myxococcus landrumus sp. nov., Nannocystis bai.</title>
        <authorList>
            <person name="Ahearne A."/>
            <person name="Stevens C."/>
            <person name="Dowd S."/>
        </authorList>
    </citation>
    <scope>NUCLEOTIDE SEQUENCE [LARGE SCALE GENOMIC DNA]</scope>
    <source>
        <strain evidence="9 10">BB15-2</strain>
    </source>
</reference>
<accession>A0ABT5DX76</accession>
<dbReference type="CDD" id="cd14014">
    <property type="entry name" value="STKc_PknB_like"/>
    <property type="match status" value="1"/>
</dbReference>
<dbReference type="PANTHER" id="PTHR43289:SF34">
    <property type="entry name" value="SERINE_THREONINE-PROTEIN KINASE YBDM-RELATED"/>
    <property type="match status" value="1"/>
</dbReference>
<protein>
    <submittedName>
        <fullName evidence="9">Serine/threonine-protein kinase</fullName>
    </submittedName>
</protein>
<dbReference type="Proteomes" id="UP001221686">
    <property type="component" value="Unassembled WGS sequence"/>
</dbReference>
<proteinExistence type="predicted"/>
<dbReference type="Pfam" id="PF00069">
    <property type="entry name" value="Pkinase"/>
    <property type="match status" value="1"/>
</dbReference>
<dbReference type="Gene3D" id="1.10.510.10">
    <property type="entry name" value="Transferase(Phosphotransferase) domain 1"/>
    <property type="match status" value="1"/>
</dbReference>
<feature type="compositionally biased region" description="Pro residues" evidence="6">
    <location>
        <begin position="472"/>
        <end position="486"/>
    </location>
</feature>
<evidence type="ECO:0000256" key="6">
    <source>
        <dbReference type="SAM" id="MobiDB-lite"/>
    </source>
</evidence>
<evidence type="ECO:0000256" key="2">
    <source>
        <dbReference type="ARBA" id="ARBA00022741"/>
    </source>
</evidence>
<evidence type="ECO:0000256" key="5">
    <source>
        <dbReference type="PROSITE-ProRule" id="PRU10141"/>
    </source>
</evidence>
<feature type="region of interest" description="Disordered" evidence="6">
    <location>
        <begin position="467"/>
        <end position="519"/>
    </location>
</feature>
<keyword evidence="4 5" id="KW-0067">ATP-binding</keyword>
<evidence type="ECO:0000256" key="1">
    <source>
        <dbReference type="ARBA" id="ARBA00022679"/>
    </source>
</evidence>
<evidence type="ECO:0000256" key="7">
    <source>
        <dbReference type="SAM" id="Phobius"/>
    </source>
</evidence>
<name>A0ABT5DX76_9BACT</name>
<feature type="binding site" evidence="5">
    <location>
        <position position="67"/>
    </location>
    <ligand>
        <name>ATP</name>
        <dbReference type="ChEBI" id="CHEBI:30616"/>
    </ligand>
</feature>
<organism evidence="9 10">
    <name type="scientific">Nannocystis bainbridge</name>
    <dbReference type="NCBI Taxonomy" id="2995303"/>
    <lineage>
        <taxon>Bacteria</taxon>
        <taxon>Pseudomonadati</taxon>
        <taxon>Myxococcota</taxon>
        <taxon>Polyangia</taxon>
        <taxon>Nannocystales</taxon>
        <taxon>Nannocystaceae</taxon>
        <taxon>Nannocystis</taxon>
    </lineage>
</organism>
<dbReference type="EMBL" id="JAQNDL010000001">
    <property type="protein sequence ID" value="MDC0717755.1"/>
    <property type="molecule type" value="Genomic_DNA"/>
</dbReference>
<evidence type="ECO:0000256" key="3">
    <source>
        <dbReference type="ARBA" id="ARBA00022777"/>
    </source>
</evidence>
<dbReference type="RefSeq" id="WP_272086239.1">
    <property type="nucleotide sequence ID" value="NZ_JAQNDL010000001.1"/>
</dbReference>
<evidence type="ECO:0000259" key="8">
    <source>
        <dbReference type="PROSITE" id="PS50011"/>
    </source>
</evidence>
<dbReference type="SUPFAM" id="SSF56112">
    <property type="entry name" value="Protein kinase-like (PK-like)"/>
    <property type="match status" value="1"/>
</dbReference>
<keyword evidence="7" id="KW-0812">Transmembrane</keyword>
<feature type="compositionally biased region" description="Basic and acidic residues" evidence="6">
    <location>
        <begin position="487"/>
        <end position="504"/>
    </location>
</feature>
<dbReference type="SMART" id="SM00220">
    <property type="entry name" value="S_TKc"/>
    <property type="match status" value="1"/>
</dbReference>
<dbReference type="InterPro" id="IPR011009">
    <property type="entry name" value="Kinase-like_dom_sf"/>
</dbReference>
<keyword evidence="2 5" id="KW-0547">Nucleotide-binding</keyword>